<dbReference type="EMBL" id="BARW01021892">
    <property type="protein sequence ID" value="GAI93208.1"/>
    <property type="molecule type" value="Genomic_DNA"/>
</dbReference>
<name>X1SJS0_9ZZZZ</name>
<sequence length="97" mass="10381">MNNNTAIVFLALFGLTAATAVAVAVVVASRGMGNQSAQSGCQPVYGLPVYGEAIEPQAPLAAGVLYENEERWELRRGPDRLIEEIVIHRTVTQDAGR</sequence>
<organism evidence="1">
    <name type="scientific">marine sediment metagenome</name>
    <dbReference type="NCBI Taxonomy" id="412755"/>
    <lineage>
        <taxon>unclassified sequences</taxon>
        <taxon>metagenomes</taxon>
        <taxon>ecological metagenomes</taxon>
    </lineage>
</organism>
<comment type="caution">
    <text evidence="1">The sequence shown here is derived from an EMBL/GenBank/DDBJ whole genome shotgun (WGS) entry which is preliminary data.</text>
</comment>
<dbReference type="AlphaFoldDB" id="X1SJS0"/>
<accession>X1SJS0</accession>
<proteinExistence type="predicted"/>
<protein>
    <submittedName>
        <fullName evidence="1">Uncharacterized protein</fullName>
    </submittedName>
</protein>
<gene>
    <name evidence="1" type="ORF">S12H4_36690</name>
</gene>
<evidence type="ECO:0000313" key="1">
    <source>
        <dbReference type="EMBL" id="GAI93208.1"/>
    </source>
</evidence>
<reference evidence="1" key="1">
    <citation type="journal article" date="2014" name="Front. Microbiol.">
        <title>High frequency of phylogenetically diverse reductive dehalogenase-homologous genes in deep subseafloor sedimentary metagenomes.</title>
        <authorList>
            <person name="Kawai M."/>
            <person name="Futagami T."/>
            <person name="Toyoda A."/>
            <person name="Takaki Y."/>
            <person name="Nishi S."/>
            <person name="Hori S."/>
            <person name="Arai W."/>
            <person name="Tsubouchi T."/>
            <person name="Morono Y."/>
            <person name="Uchiyama I."/>
            <person name="Ito T."/>
            <person name="Fujiyama A."/>
            <person name="Inagaki F."/>
            <person name="Takami H."/>
        </authorList>
    </citation>
    <scope>NUCLEOTIDE SEQUENCE</scope>
    <source>
        <strain evidence="1">Expedition CK06-06</strain>
    </source>
</reference>